<dbReference type="InterPro" id="IPR050245">
    <property type="entry name" value="PrsA_foldase"/>
</dbReference>
<proteinExistence type="predicted"/>
<dbReference type="PANTHER" id="PTHR47245">
    <property type="entry name" value="PEPTIDYLPROLYL ISOMERASE"/>
    <property type="match status" value="1"/>
</dbReference>
<dbReference type="InterPro" id="IPR027304">
    <property type="entry name" value="Trigger_fact/SurA_dom_sf"/>
</dbReference>
<dbReference type="InterPro" id="IPR000297">
    <property type="entry name" value="PPIase_PpiC"/>
</dbReference>
<dbReference type="EMBL" id="CP136920">
    <property type="protein sequence ID" value="WOO40080.1"/>
    <property type="molecule type" value="Genomic_DNA"/>
</dbReference>
<dbReference type="InterPro" id="IPR046357">
    <property type="entry name" value="PPIase_dom_sf"/>
</dbReference>
<dbReference type="SUPFAM" id="SSF109998">
    <property type="entry name" value="Triger factor/SurA peptide-binding domain-like"/>
    <property type="match status" value="1"/>
</dbReference>
<keyword evidence="3" id="KW-1185">Reference proteome</keyword>
<dbReference type="RefSeq" id="WP_317832183.1">
    <property type="nucleotide sequence ID" value="NZ_CP136920.1"/>
</dbReference>
<sequence>MKNYYSLMGAAVVGICMCFSGCSEKPTIGSDMLAQVNDHSITEDHMKYTWQQQLPPKDTPEARRKVLDQLIRRSALADYAIAAGLDKDPMVIATFEGILASRLQEVELFPQIEAVKVTEAEALEHYQENQQAYMQPEGFSVAVLWFASRGVEPLEARYHKRLERLREDIIQQPSPVDQGFGKLSQMNTEHAASRYRGGVIPILQPTREHNQWRLAVLEIAKELSHPGQLSDVVVNEEGVFLVRLLEKREASPRSFDSVRSSITKQLKRDRVEVIKENFELTVVTAADIKRFDDRLQSLLLETPLGTMRSTDAFYIGQN</sequence>
<feature type="domain" description="PpiC" evidence="1">
    <location>
        <begin position="117"/>
        <end position="259"/>
    </location>
</feature>
<accession>A0AAQ3QUM1</accession>
<evidence type="ECO:0000313" key="2">
    <source>
        <dbReference type="EMBL" id="WOO40080.1"/>
    </source>
</evidence>
<dbReference type="GO" id="GO:0003755">
    <property type="term" value="F:peptidyl-prolyl cis-trans isomerase activity"/>
    <property type="evidence" value="ECO:0007669"/>
    <property type="project" value="InterPro"/>
</dbReference>
<evidence type="ECO:0000313" key="3">
    <source>
        <dbReference type="Proteomes" id="UP001304300"/>
    </source>
</evidence>
<protein>
    <submittedName>
        <fullName evidence="2">Peptidylprolyl isomerase</fullName>
    </submittedName>
</protein>
<evidence type="ECO:0000259" key="1">
    <source>
        <dbReference type="Pfam" id="PF13145"/>
    </source>
</evidence>
<keyword evidence="2" id="KW-0413">Isomerase</keyword>
<dbReference type="Gene3D" id="3.10.50.40">
    <property type="match status" value="1"/>
</dbReference>
<dbReference type="AlphaFoldDB" id="A0AAQ3QUM1"/>
<organism evidence="2 3">
    <name type="scientific">Rubellicoccus peritrichatus</name>
    <dbReference type="NCBI Taxonomy" id="3080537"/>
    <lineage>
        <taxon>Bacteria</taxon>
        <taxon>Pseudomonadati</taxon>
        <taxon>Verrucomicrobiota</taxon>
        <taxon>Opitutia</taxon>
        <taxon>Puniceicoccales</taxon>
        <taxon>Cerasicoccaceae</taxon>
        <taxon>Rubellicoccus</taxon>
    </lineage>
</organism>
<dbReference type="Proteomes" id="UP001304300">
    <property type="component" value="Chromosome"/>
</dbReference>
<name>A0AAQ3QUM1_9BACT</name>
<reference evidence="2 3" key="1">
    <citation type="submission" date="2023-10" db="EMBL/GenBank/DDBJ databases">
        <title>Rubellicoccus peritrichatus gen. nov., sp. nov., isolated from an algae of coral reef tank.</title>
        <authorList>
            <person name="Luo J."/>
        </authorList>
    </citation>
    <scope>NUCLEOTIDE SEQUENCE [LARGE SCALE GENOMIC DNA]</scope>
    <source>
        <strain evidence="2 3">CR14</strain>
    </source>
</reference>
<dbReference type="Pfam" id="PF13145">
    <property type="entry name" value="Rotamase_2"/>
    <property type="match status" value="1"/>
</dbReference>
<dbReference type="PANTHER" id="PTHR47245:SF2">
    <property type="entry name" value="PEPTIDYL-PROLYL CIS-TRANS ISOMERASE HP_0175-RELATED"/>
    <property type="match status" value="1"/>
</dbReference>
<dbReference type="KEGG" id="puo:RZN69_15760"/>
<gene>
    <name evidence="2" type="ORF">RZN69_15760</name>
</gene>